<reference evidence="2 3" key="1">
    <citation type="journal article" date="2019" name="Sci. Data">
        <title>Hybrid genome assembly and annotation of Danionella translucida.</title>
        <authorList>
            <person name="Kadobianskyi M."/>
            <person name="Schulze L."/>
            <person name="Schuelke M."/>
            <person name="Judkewitz B."/>
        </authorList>
    </citation>
    <scope>NUCLEOTIDE SEQUENCE [LARGE SCALE GENOMIC DNA]</scope>
    <source>
        <strain evidence="2 3">Bolton</strain>
    </source>
</reference>
<name>A0A553RF64_9TELE</name>
<dbReference type="AlphaFoldDB" id="A0A553RF64"/>
<keyword evidence="3" id="KW-1185">Reference proteome</keyword>
<dbReference type="EMBL" id="SRMA01024253">
    <property type="protein sequence ID" value="TRZ00804.1"/>
    <property type="molecule type" value="Genomic_DNA"/>
</dbReference>
<accession>A0A553RF64</accession>
<evidence type="ECO:0000313" key="2">
    <source>
        <dbReference type="EMBL" id="TRZ00804.1"/>
    </source>
</evidence>
<evidence type="ECO:0000313" key="3">
    <source>
        <dbReference type="Proteomes" id="UP000316079"/>
    </source>
</evidence>
<sequence length="118" mass="12697">MDDFEPGLGIVQILHSAHADPVHPDVCLPGHLCNPHDEAPVPGSFRTQLGASPPPPEATFEDVPEGQSPTPLTRARSQAAECSLLPQEVPLIPSDPEPESSQRYHPSHLELEDLAFGE</sequence>
<dbReference type="Proteomes" id="UP000316079">
    <property type="component" value="Unassembled WGS sequence"/>
</dbReference>
<feature type="region of interest" description="Disordered" evidence="1">
    <location>
        <begin position="33"/>
        <end position="118"/>
    </location>
</feature>
<protein>
    <submittedName>
        <fullName evidence="2">Uncharacterized protein</fullName>
    </submittedName>
</protein>
<proteinExistence type="predicted"/>
<organism evidence="2 3">
    <name type="scientific">Danionella cerebrum</name>
    <dbReference type="NCBI Taxonomy" id="2873325"/>
    <lineage>
        <taxon>Eukaryota</taxon>
        <taxon>Metazoa</taxon>
        <taxon>Chordata</taxon>
        <taxon>Craniata</taxon>
        <taxon>Vertebrata</taxon>
        <taxon>Euteleostomi</taxon>
        <taxon>Actinopterygii</taxon>
        <taxon>Neopterygii</taxon>
        <taxon>Teleostei</taxon>
        <taxon>Ostariophysi</taxon>
        <taxon>Cypriniformes</taxon>
        <taxon>Danionidae</taxon>
        <taxon>Danioninae</taxon>
        <taxon>Danionella</taxon>
    </lineage>
</organism>
<gene>
    <name evidence="2" type="ORF">DNTS_009758</name>
</gene>
<comment type="caution">
    <text evidence="2">The sequence shown here is derived from an EMBL/GenBank/DDBJ whole genome shotgun (WGS) entry which is preliminary data.</text>
</comment>
<evidence type="ECO:0000256" key="1">
    <source>
        <dbReference type="SAM" id="MobiDB-lite"/>
    </source>
</evidence>